<name>A0A383API0_9ZZZZ</name>
<sequence>MKTYLPKIDKLNRTIDEQPRKWHVIDADGAVLGKVATTAADILRGKNKPTFTP</sequence>
<dbReference type="InterPro" id="IPR005822">
    <property type="entry name" value="Ribosomal_uL13"/>
</dbReference>
<dbReference type="SUPFAM" id="SSF52161">
    <property type="entry name" value="Ribosomal protein L13"/>
    <property type="match status" value="1"/>
</dbReference>
<dbReference type="GO" id="GO:0006412">
    <property type="term" value="P:translation"/>
    <property type="evidence" value="ECO:0007669"/>
    <property type="project" value="InterPro"/>
</dbReference>
<organism evidence="3">
    <name type="scientific">marine metagenome</name>
    <dbReference type="NCBI Taxonomy" id="408172"/>
    <lineage>
        <taxon>unclassified sequences</taxon>
        <taxon>metagenomes</taxon>
        <taxon>ecological metagenomes</taxon>
    </lineage>
</organism>
<dbReference type="Gene3D" id="3.90.1180.10">
    <property type="entry name" value="Ribosomal protein L13"/>
    <property type="match status" value="1"/>
</dbReference>
<gene>
    <name evidence="3" type="ORF">METZ01_LOCUS462591</name>
</gene>
<keyword evidence="2" id="KW-0687">Ribonucleoprotein</keyword>
<dbReference type="GO" id="GO:0005840">
    <property type="term" value="C:ribosome"/>
    <property type="evidence" value="ECO:0007669"/>
    <property type="project" value="UniProtKB-KW"/>
</dbReference>
<evidence type="ECO:0000256" key="2">
    <source>
        <dbReference type="ARBA" id="ARBA00023274"/>
    </source>
</evidence>
<dbReference type="EMBL" id="UINC01193905">
    <property type="protein sequence ID" value="SVE09737.1"/>
    <property type="molecule type" value="Genomic_DNA"/>
</dbReference>
<accession>A0A383API0</accession>
<feature type="non-terminal residue" evidence="3">
    <location>
        <position position="53"/>
    </location>
</feature>
<dbReference type="GO" id="GO:1990904">
    <property type="term" value="C:ribonucleoprotein complex"/>
    <property type="evidence" value="ECO:0007669"/>
    <property type="project" value="UniProtKB-KW"/>
</dbReference>
<dbReference type="AlphaFoldDB" id="A0A383API0"/>
<dbReference type="InterPro" id="IPR036899">
    <property type="entry name" value="Ribosomal_uL13_sf"/>
</dbReference>
<evidence type="ECO:0000256" key="1">
    <source>
        <dbReference type="ARBA" id="ARBA00022980"/>
    </source>
</evidence>
<dbReference type="Pfam" id="PF00572">
    <property type="entry name" value="Ribosomal_L13"/>
    <property type="match status" value="1"/>
</dbReference>
<dbReference type="GO" id="GO:0003735">
    <property type="term" value="F:structural constituent of ribosome"/>
    <property type="evidence" value="ECO:0007669"/>
    <property type="project" value="InterPro"/>
</dbReference>
<keyword evidence="1" id="KW-0689">Ribosomal protein</keyword>
<reference evidence="3" key="1">
    <citation type="submission" date="2018-05" db="EMBL/GenBank/DDBJ databases">
        <authorList>
            <person name="Lanie J.A."/>
            <person name="Ng W.-L."/>
            <person name="Kazmierczak K.M."/>
            <person name="Andrzejewski T.M."/>
            <person name="Davidsen T.M."/>
            <person name="Wayne K.J."/>
            <person name="Tettelin H."/>
            <person name="Glass J.I."/>
            <person name="Rusch D."/>
            <person name="Podicherti R."/>
            <person name="Tsui H.-C.T."/>
            <person name="Winkler M.E."/>
        </authorList>
    </citation>
    <scope>NUCLEOTIDE SEQUENCE</scope>
</reference>
<evidence type="ECO:0000313" key="3">
    <source>
        <dbReference type="EMBL" id="SVE09737.1"/>
    </source>
</evidence>
<evidence type="ECO:0008006" key="4">
    <source>
        <dbReference type="Google" id="ProtNLM"/>
    </source>
</evidence>
<protein>
    <recommendedName>
        <fullName evidence="4">50S ribosomal protein L13</fullName>
    </recommendedName>
</protein>
<proteinExistence type="predicted"/>